<evidence type="ECO:0000313" key="7">
    <source>
        <dbReference type="EMBL" id="PNY14184.1"/>
    </source>
</evidence>
<dbReference type="GO" id="GO:0008270">
    <property type="term" value="F:zinc ion binding"/>
    <property type="evidence" value="ECO:0007669"/>
    <property type="project" value="UniProtKB-KW"/>
</dbReference>
<dbReference type="AlphaFoldDB" id="A0A2K3PG21"/>
<dbReference type="InterPro" id="IPR001965">
    <property type="entry name" value="Znf_PHD"/>
</dbReference>
<feature type="compositionally biased region" description="Polar residues" evidence="5">
    <location>
        <begin position="35"/>
        <end position="55"/>
    </location>
</feature>
<evidence type="ECO:0000256" key="2">
    <source>
        <dbReference type="ARBA" id="ARBA00022771"/>
    </source>
</evidence>
<dbReference type="SUPFAM" id="SSF57903">
    <property type="entry name" value="FYVE/PHD zinc finger"/>
    <property type="match status" value="1"/>
</dbReference>
<feature type="domain" description="PHD-type" evidence="6">
    <location>
        <begin position="68"/>
        <end position="115"/>
    </location>
</feature>
<evidence type="ECO:0000256" key="4">
    <source>
        <dbReference type="PROSITE-ProRule" id="PRU00146"/>
    </source>
</evidence>
<dbReference type="Gene3D" id="3.30.40.10">
    <property type="entry name" value="Zinc/RING finger domain, C3HC4 (zinc finger)"/>
    <property type="match status" value="1"/>
</dbReference>
<dbReference type="InterPro" id="IPR019787">
    <property type="entry name" value="Znf_PHD-finger"/>
</dbReference>
<keyword evidence="1" id="KW-0479">Metal-binding</keyword>
<dbReference type="ExpressionAtlas" id="A0A2K3PG21">
    <property type="expression patterns" value="baseline"/>
</dbReference>
<keyword evidence="2 4" id="KW-0863">Zinc-finger</keyword>
<evidence type="ECO:0000256" key="1">
    <source>
        <dbReference type="ARBA" id="ARBA00022723"/>
    </source>
</evidence>
<gene>
    <name evidence="7" type="ORF">L195_g010858</name>
</gene>
<dbReference type="PANTHER" id="PTHR24102:SF28">
    <property type="entry name" value="PHD-TYPE DOMAIN-CONTAINING PROTEIN"/>
    <property type="match status" value="1"/>
</dbReference>
<evidence type="ECO:0000256" key="3">
    <source>
        <dbReference type="ARBA" id="ARBA00022833"/>
    </source>
</evidence>
<reference evidence="7 8" key="1">
    <citation type="journal article" date="2014" name="Am. J. Bot.">
        <title>Genome assembly and annotation for red clover (Trifolium pratense; Fabaceae).</title>
        <authorList>
            <person name="Istvanek J."/>
            <person name="Jaros M."/>
            <person name="Krenek A."/>
            <person name="Repkova J."/>
        </authorList>
    </citation>
    <scope>NUCLEOTIDE SEQUENCE [LARGE SCALE GENOMIC DNA]</scope>
    <source>
        <strain evidence="8">cv. Tatra</strain>
        <tissue evidence="7">Young leaves</tissue>
    </source>
</reference>
<dbReference type="InterPro" id="IPR011011">
    <property type="entry name" value="Znf_FYVE_PHD"/>
</dbReference>
<feature type="compositionally biased region" description="Basic residues" evidence="5">
    <location>
        <begin position="324"/>
        <end position="334"/>
    </location>
</feature>
<sequence>MLNRNWVLKRKRRKLPVGPDQSAGKEQSNGKEDNSVASESSRNASTKRMLNTEEGTANAKKKGHDGYFYECVICDLGGNLLCCDSCPRTYHLQCLDPPLKRIPMGKWQCPRCFEENDQLKPLDHLDSISKRARTKTVPVKSKAVVNPINLEKVSGIFGNKHVSKKRSSKAKSVSTVGGKFFGVKPLSSPVDATCSDKPMDPSLESCKEGTSSCVDAVDKNLNLSPTASPVDTVSASPDKEVLSPSKITNLDANDDLLEEKPDLSCDKIPFRKTLVLGITAGGEEMRKRKLKVINDNANQKKHRTEKGKLFVITPIKSKSGNNKVNKKQKSKTHKISTSISKGDVGKKKSDAQRKDKVLVLPLISYMMFTSRNL</sequence>
<dbReference type="PANTHER" id="PTHR24102">
    <property type="entry name" value="PHD FINGER PROTEIN"/>
    <property type="match status" value="1"/>
</dbReference>
<evidence type="ECO:0000256" key="5">
    <source>
        <dbReference type="SAM" id="MobiDB-lite"/>
    </source>
</evidence>
<organism evidence="7 8">
    <name type="scientific">Trifolium pratense</name>
    <name type="common">Red clover</name>
    <dbReference type="NCBI Taxonomy" id="57577"/>
    <lineage>
        <taxon>Eukaryota</taxon>
        <taxon>Viridiplantae</taxon>
        <taxon>Streptophyta</taxon>
        <taxon>Embryophyta</taxon>
        <taxon>Tracheophyta</taxon>
        <taxon>Spermatophyta</taxon>
        <taxon>Magnoliopsida</taxon>
        <taxon>eudicotyledons</taxon>
        <taxon>Gunneridae</taxon>
        <taxon>Pentapetalae</taxon>
        <taxon>rosids</taxon>
        <taxon>fabids</taxon>
        <taxon>Fabales</taxon>
        <taxon>Fabaceae</taxon>
        <taxon>Papilionoideae</taxon>
        <taxon>50 kb inversion clade</taxon>
        <taxon>NPAAA clade</taxon>
        <taxon>Hologalegina</taxon>
        <taxon>IRL clade</taxon>
        <taxon>Trifolieae</taxon>
        <taxon>Trifolium</taxon>
    </lineage>
</organism>
<dbReference type="InterPro" id="IPR013083">
    <property type="entry name" value="Znf_RING/FYVE/PHD"/>
</dbReference>
<dbReference type="STRING" id="57577.A0A2K3PG21"/>
<dbReference type="CDD" id="cd15532">
    <property type="entry name" value="PHD2_CHD_II"/>
    <property type="match status" value="1"/>
</dbReference>
<comment type="caution">
    <text evidence="7">The sequence shown here is derived from an EMBL/GenBank/DDBJ whole genome shotgun (WGS) entry which is preliminary data.</text>
</comment>
<feature type="region of interest" description="Disordered" evidence="5">
    <location>
        <begin position="319"/>
        <end position="350"/>
    </location>
</feature>
<reference evidence="7 8" key="2">
    <citation type="journal article" date="2017" name="Front. Plant Sci.">
        <title>Gene Classification and Mining of Molecular Markers Useful in Red Clover (Trifolium pratense) Breeding.</title>
        <authorList>
            <person name="Istvanek J."/>
            <person name="Dluhosova J."/>
            <person name="Dluhos P."/>
            <person name="Patkova L."/>
            <person name="Nedelnik J."/>
            <person name="Repkova J."/>
        </authorList>
    </citation>
    <scope>NUCLEOTIDE SEQUENCE [LARGE SCALE GENOMIC DNA]</scope>
    <source>
        <strain evidence="8">cv. Tatra</strain>
        <tissue evidence="7">Young leaves</tissue>
    </source>
</reference>
<proteinExistence type="predicted"/>
<name>A0A2K3PG21_TRIPR</name>
<dbReference type="SMART" id="SM00249">
    <property type="entry name" value="PHD"/>
    <property type="match status" value="1"/>
</dbReference>
<dbReference type="PROSITE" id="PS01359">
    <property type="entry name" value="ZF_PHD_1"/>
    <property type="match status" value="1"/>
</dbReference>
<dbReference type="Proteomes" id="UP000236291">
    <property type="component" value="Unassembled WGS sequence"/>
</dbReference>
<protein>
    <submittedName>
        <fullName evidence="7">Chromatin remodeling complex subunit</fullName>
    </submittedName>
</protein>
<dbReference type="EMBL" id="ASHM01006649">
    <property type="protein sequence ID" value="PNY14184.1"/>
    <property type="molecule type" value="Genomic_DNA"/>
</dbReference>
<evidence type="ECO:0000313" key="8">
    <source>
        <dbReference type="Proteomes" id="UP000236291"/>
    </source>
</evidence>
<evidence type="ECO:0000259" key="6">
    <source>
        <dbReference type="PROSITE" id="PS50016"/>
    </source>
</evidence>
<dbReference type="Pfam" id="PF00628">
    <property type="entry name" value="PHD"/>
    <property type="match status" value="1"/>
</dbReference>
<feature type="region of interest" description="Disordered" evidence="5">
    <location>
        <begin position="1"/>
        <end position="61"/>
    </location>
</feature>
<dbReference type="InterPro" id="IPR019786">
    <property type="entry name" value="Zinc_finger_PHD-type_CS"/>
</dbReference>
<dbReference type="PROSITE" id="PS50016">
    <property type="entry name" value="ZF_PHD_2"/>
    <property type="match status" value="1"/>
</dbReference>
<keyword evidence="3" id="KW-0862">Zinc</keyword>
<accession>A0A2K3PG21</accession>